<protein>
    <submittedName>
        <fullName evidence="1">Uncharacterized protein</fullName>
    </submittedName>
</protein>
<gene>
    <name evidence="1" type="ORF">PIB30_007900</name>
</gene>
<keyword evidence="2" id="KW-1185">Reference proteome</keyword>
<name>A0ABU6S5A0_9FABA</name>
<comment type="caution">
    <text evidence="1">The sequence shown here is derived from an EMBL/GenBank/DDBJ whole genome shotgun (WGS) entry which is preliminary data.</text>
</comment>
<accession>A0ABU6S5A0</accession>
<reference evidence="1 2" key="1">
    <citation type="journal article" date="2023" name="Plants (Basel)">
        <title>Bridging the Gap: Combining Genomics and Transcriptomics Approaches to Understand Stylosanthes scabra, an Orphan Legume from the Brazilian Caatinga.</title>
        <authorList>
            <person name="Ferreira-Neto J.R.C."/>
            <person name="da Silva M.D."/>
            <person name="Binneck E."/>
            <person name="de Melo N.F."/>
            <person name="da Silva R.H."/>
            <person name="de Melo A.L.T.M."/>
            <person name="Pandolfi V."/>
            <person name="Bustamante F.O."/>
            <person name="Brasileiro-Vidal A.C."/>
            <person name="Benko-Iseppon A.M."/>
        </authorList>
    </citation>
    <scope>NUCLEOTIDE SEQUENCE [LARGE SCALE GENOMIC DNA]</scope>
    <source>
        <tissue evidence="1">Leaves</tissue>
    </source>
</reference>
<dbReference type="Proteomes" id="UP001341840">
    <property type="component" value="Unassembled WGS sequence"/>
</dbReference>
<sequence length="138" mass="15610">MEQPKNLLRGYEETLYRLDAVNHIAGRIAHMEPRFIGTQRNTMRQPDERIRDLLRQAGFEHVASMIQEMSITLQGVAYQLGLRIDGDPVSGCISGWEAYYDGRGVEAMCLELLGAFSASSDGQKGKWNVNLSWFQDTN</sequence>
<organism evidence="1 2">
    <name type="scientific">Stylosanthes scabra</name>
    <dbReference type="NCBI Taxonomy" id="79078"/>
    <lineage>
        <taxon>Eukaryota</taxon>
        <taxon>Viridiplantae</taxon>
        <taxon>Streptophyta</taxon>
        <taxon>Embryophyta</taxon>
        <taxon>Tracheophyta</taxon>
        <taxon>Spermatophyta</taxon>
        <taxon>Magnoliopsida</taxon>
        <taxon>eudicotyledons</taxon>
        <taxon>Gunneridae</taxon>
        <taxon>Pentapetalae</taxon>
        <taxon>rosids</taxon>
        <taxon>fabids</taxon>
        <taxon>Fabales</taxon>
        <taxon>Fabaceae</taxon>
        <taxon>Papilionoideae</taxon>
        <taxon>50 kb inversion clade</taxon>
        <taxon>dalbergioids sensu lato</taxon>
        <taxon>Dalbergieae</taxon>
        <taxon>Pterocarpus clade</taxon>
        <taxon>Stylosanthes</taxon>
    </lineage>
</organism>
<proteinExistence type="predicted"/>
<evidence type="ECO:0000313" key="1">
    <source>
        <dbReference type="EMBL" id="MED6131210.1"/>
    </source>
</evidence>
<evidence type="ECO:0000313" key="2">
    <source>
        <dbReference type="Proteomes" id="UP001341840"/>
    </source>
</evidence>
<dbReference type="EMBL" id="JASCZI010060432">
    <property type="protein sequence ID" value="MED6131210.1"/>
    <property type="molecule type" value="Genomic_DNA"/>
</dbReference>